<feature type="domain" description="SUF system FeS cluster assembly SufBD core" evidence="2">
    <location>
        <begin position="1"/>
        <end position="31"/>
    </location>
</feature>
<feature type="non-terminal residue" evidence="3">
    <location>
        <position position="1"/>
    </location>
</feature>
<comment type="caution">
    <text evidence="3">The sequence shown here is derived from an EMBL/GenBank/DDBJ whole genome shotgun (WGS) entry which is preliminary data.</text>
</comment>
<name>X0TSM0_9ZZZZ</name>
<dbReference type="InterPro" id="IPR037284">
    <property type="entry name" value="SUF_FeS_clus_asmbl_SufBD_sf"/>
</dbReference>
<dbReference type="SUPFAM" id="SSF101960">
    <property type="entry name" value="Stabilizer of iron transporter SufD"/>
    <property type="match status" value="1"/>
</dbReference>
<dbReference type="GO" id="GO:0016226">
    <property type="term" value="P:iron-sulfur cluster assembly"/>
    <property type="evidence" value="ECO:0007669"/>
    <property type="project" value="InterPro"/>
</dbReference>
<evidence type="ECO:0000256" key="1">
    <source>
        <dbReference type="SAM" id="MobiDB-lite"/>
    </source>
</evidence>
<evidence type="ECO:0000259" key="2">
    <source>
        <dbReference type="Pfam" id="PF01458"/>
    </source>
</evidence>
<dbReference type="Pfam" id="PF01458">
    <property type="entry name" value="SUFBD_core"/>
    <property type="match status" value="1"/>
</dbReference>
<reference evidence="3" key="1">
    <citation type="journal article" date="2014" name="Front. Microbiol.">
        <title>High frequency of phylogenetically diverse reductive dehalogenase-homologous genes in deep subseafloor sedimentary metagenomes.</title>
        <authorList>
            <person name="Kawai M."/>
            <person name="Futagami T."/>
            <person name="Toyoda A."/>
            <person name="Takaki Y."/>
            <person name="Nishi S."/>
            <person name="Hori S."/>
            <person name="Arai W."/>
            <person name="Tsubouchi T."/>
            <person name="Morono Y."/>
            <person name="Uchiyama I."/>
            <person name="Ito T."/>
            <person name="Fujiyama A."/>
            <person name="Inagaki F."/>
            <person name="Takami H."/>
        </authorList>
    </citation>
    <scope>NUCLEOTIDE SEQUENCE</scope>
    <source>
        <strain evidence="3">Expedition CK06-06</strain>
    </source>
</reference>
<protein>
    <recommendedName>
        <fullName evidence="2">SUF system FeS cluster assembly SufBD core domain-containing protein</fullName>
    </recommendedName>
</protein>
<accession>X0TSM0</accession>
<gene>
    <name evidence="3" type="ORF">S01H1_24559</name>
</gene>
<dbReference type="AlphaFoldDB" id="X0TSM0"/>
<feature type="non-terminal residue" evidence="3">
    <location>
        <position position="32"/>
    </location>
</feature>
<sequence>GRIVVRPKAQKTNATQSNQNLMLSDKALVNTD</sequence>
<feature type="region of interest" description="Disordered" evidence="1">
    <location>
        <begin position="1"/>
        <end position="32"/>
    </location>
</feature>
<organism evidence="3">
    <name type="scientific">marine sediment metagenome</name>
    <dbReference type="NCBI Taxonomy" id="412755"/>
    <lineage>
        <taxon>unclassified sequences</taxon>
        <taxon>metagenomes</taxon>
        <taxon>ecological metagenomes</taxon>
    </lineage>
</organism>
<dbReference type="InterPro" id="IPR000825">
    <property type="entry name" value="SUF_FeS_clus_asmbl_SufBD_core"/>
</dbReference>
<evidence type="ECO:0000313" key="3">
    <source>
        <dbReference type="EMBL" id="GAF96209.1"/>
    </source>
</evidence>
<proteinExistence type="predicted"/>
<feature type="compositionally biased region" description="Polar residues" evidence="1">
    <location>
        <begin position="10"/>
        <end position="22"/>
    </location>
</feature>
<dbReference type="EMBL" id="BARS01014712">
    <property type="protein sequence ID" value="GAF96209.1"/>
    <property type="molecule type" value="Genomic_DNA"/>
</dbReference>